<feature type="transmembrane region" description="Helical" evidence="7">
    <location>
        <begin position="252"/>
        <end position="271"/>
    </location>
</feature>
<dbReference type="Pfam" id="PF09335">
    <property type="entry name" value="VTT_dom"/>
    <property type="match status" value="1"/>
</dbReference>
<dbReference type="AlphaFoldDB" id="A0A6U0F8H4"/>
<feature type="transmembrane region" description="Helical" evidence="7">
    <location>
        <begin position="153"/>
        <end position="174"/>
    </location>
</feature>
<feature type="transmembrane region" description="Helical" evidence="7">
    <location>
        <begin position="89"/>
        <end position="106"/>
    </location>
</feature>
<evidence type="ECO:0000256" key="1">
    <source>
        <dbReference type="ARBA" id="ARBA00004651"/>
    </source>
</evidence>
<accession>A0A6U0F8H4</accession>
<dbReference type="InterPro" id="IPR032818">
    <property type="entry name" value="DedA-like"/>
</dbReference>
<evidence type="ECO:0000313" key="9">
    <source>
        <dbReference type="EMBL" id="CAD8584945.1"/>
    </source>
</evidence>
<feature type="transmembrane region" description="Helical" evidence="7">
    <location>
        <begin position="283"/>
        <end position="303"/>
    </location>
</feature>
<evidence type="ECO:0000259" key="8">
    <source>
        <dbReference type="Pfam" id="PF09335"/>
    </source>
</evidence>
<evidence type="ECO:0000256" key="7">
    <source>
        <dbReference type="SAM" id="Phobius"/>
    </source>
</evidence>
<protein>
    <recommendedName>
        <fullName evidence="8">VTT domain-containing protein</fullName>
    </recommendedName>
</protein>
<keyword evidence="3 7" id="KW-0812">Transmembrane</keyword>
<evidence type="ECO:0000256" key="3">
    <source>
        <dbReference type="ARBA" id="ARBA00022692"/>
    </source>
</evidence>
<keyword evidence="5 7" id="KW-0472">Membrane</keyword>
<gene>
    <name evidence="9" type="ORF">OMED0929_LOCUS5189</name>
</gene>
<comment type="subcellular location">
    <subcellularLocation>
        <location evidence="1">Cell membrane</location>
        <topology evidence="1">Multi-pass membrane protein</topology>
    </subcellularLocation>
</comment>
<dbReference type="PANTHER" id="PTHR30353">
    <property type="entry name" value="INNER MEMBRANE PROTEIN DEDA-RELATED"/>
    <property type="match status" value="1"/>
</dbReference>
<evidence type="ECO:0000256" key="5">
    <source>
        <dbReference type="ARBA" id="ARBA00023136"/>
    </source>
</evidence>
<dbReference type="GO" id="GO:0005886">
    <property type="term" value="C:plasma membrane"/>
    <property type="evidence" value="ECO:0007669"/>
    <property type="project" value="UniProtKB-SubCell"/>
</dbReference>
<feature type="domain" description="VTT" evidence="8">
    <location>
        <begin position="174"/>
        <end position="297"/>
    </location>
</feature>
<keyword evidence="4 7" id="KW-1133">Transmembrane helix</keyword>
<evidence type="ECO:0000256" key="2">
    <source>
        <dbReference type="ARBA" id="ARBA00022475"/>
    </source>
</evidence>
<evidence type="ECO:0000256" key="6">
    <source>
        <dbReference type="SAM" id="MobiDB-lite"/>
    </source>
</evidence>
<organism evidence="9">
    <name type="scientific">Ostreococcus mediterraneus</name>
    <dbReference type="NCBI Taxonomy" id="1486918"/>
    <lineage>
        <taxon>Eukaryota</taxon>
        <taxon>Viridiplantae</taxon>
        <taxon>Chlorophyta</taxon>
        <taxon>Mamiellophyceae</taxon>
        <taxon>Mamiellales</taxon>
        <taxon>Bathycoccaceae</taxon>
        <taxon>Ostreococcus</taxon>
    </lineage>
</organism>
<keyword evidence="2" id="KW-1003">Cell membrane</keyword>
<feature type="transmembrane region" description="Helical" evidence="7">
    <location>
        <begin position="309"/>
        <end position="327"/>
    </location>
</feature>
<name>A0A6U0F8H4_9CHLO</name>
<reference evidence="9" key="1">
    <citation type="submission" date="2021-01" db="EMBL/GenBank/DDBJ databases">
        <authorList>
            <person name="Corre E."/>
            <person name="Pelletier E."/>
            <person name="Niang G."/>
            <person name="Scheremetjew M."/>
            <person name="Finn R."/>
            <person name="Kale V."/>
            <person name="Holt S."/>
            <person name="Cochrane G."/>
            <person name="Meng A."/>
            <person name="Brown T."/>
            <person name="Cohen L."/>
        </authorList>
    </citation>
    <scope>NUCLEOTIDE SEQUENCE</scope>
    <source>
        <strain evidence="9">Clade-D-RCC2572</strain>
    </source>
</reference>
<dbReference type="EMBL" id="HBEW01006129">
    <property type="protein sequence ID" value="CAD8584945.1"/>
    <property type="molecule type" value="Transcribed_RNA"/>
</dbReference>
<feature type="transmembrane region" description="Helical" evidence="7">
    <location>
        <begin position="186"/>
        <end position="207"/>
    </location>
</feature>
<feature type="region of interest" description="Disordered" evidence="6">
    <location>
        <begin position="19"/>
        <end position="41"/>
    </location>
</feature>
<dbReference type="PANTHER" id="PTHR30353:SF0">
    <property type="entry name" value="TRANSMEMBRANE PROTEIN"/>
    <property type="match status" value="1"/>
</dbReference>
<proteinExistence type="predicted"/>
<dbReference type="InterPro" id="IPR032816">
    <property type="entry name" value="VTT_dom"/>
</dbReference>
<sequence>MTATRGTTRTRTVCKAARDEKMPRFSTRARGTSWMATTTKGDARSQASVRIRKYVCARVRLSAGDAETSEDVEGARATRETTRRWGKPAAACALVIGACALTAMVMPESALAAKSAAVAKAAASNESMLTKVLGFVMHLDKHLAELFASQGKMAYGILFAIIFAETGFVVTPFLPGDSLLFATGALGALGVVNFPLTVGLLFAAAVLGDTVNYSIGSYVGKSFMETHPKLFPPEYIEKTKNFYEKYGGKTVVLARFFVIVRTFAPFVAGVANMNYAKFITYNFVGAAIWILSFMGIGFFFGAMPAVQENFALAVAGIIVLSLVPVFIEVVQHMRGGGSGDDKIATA</sequence>
<evidence type="ECO:0000256" key="4">
    <source>
        <dbReference type="ARBA" id="ARBA00022989"/>
    </source>
</evidence>